<evidence type="ECO:0000256" key="1">
    <source>
        <dbReference type="SAM" id="Phobius"/>
    </source>
</evidence>
<sequence length="114" mass="12738">MKYYLKALQNYAVFSGRATRSEYWYYVLFNLIFSFIVGFIGGFIGVEALGAIYSLAVILPSLAVAVRRVHDTGKSGWFVLVPIYGLILMFTEGEAGDNKYGVDPKNPEAERVLI</sequence>
<name>A0ABP9DAW2_9BACT</name>
<feature type="transmembrane region" description="Helical" evidence="1">
    <location>
        <begin position="75"/>
        <end position="91"/>
    </location>
</feature>
<dbReference type="InterPro" id="IPR008523">
    <property type="entry name" value="DUF805"/>
</dbReference>
<keyword evidence="3" id="KW-1185">Reference proteome</keyword>
<reference evidence="3" key="1">
    <citation type="journal article" date="2019" name="Int. J. Syst. Evol. Microbiol.">
        <title>The Global Catalogue of Microorganisms (GCM) 10K type strain sequencing project: providing services to taxonomists for standard genome sequencing and annotation.</title>
        <authorList>
            <consortium name="The Broad Institute Genomics Platform"/>
            <consortium name="The Broad Institute Genome Sequencing Center for Infectious Disease"/>
            <person name="Wu L."/>
            <person name="Ma J."/>
        </authorList>
    </citation>
    <scope>NUCLEOTIDE SEQUENCE [LARGE SCALE GENOMIC DNA]</scope>
    <source>
        <strain evidence="3">JCM 18326</strain>
    </source>
</reference>
<feature type="transmembrane region" description="Helical" evidence="1">
    <location>
        <begin position="51"/>
        <end position="69"/>
    </location>
</feature>
<feature type="transmembrane region" description="Helical" evidence="1">
    <location>
        <begin position="23"/>
        <end position="44"/>
    </location>
</feature>
<dbReference type="EMBL" id="BAABJX010000020">
    <property type="protein sequence ID" value="GAA4827653.1"/>
    <property type="molecule type" value="Genomic_DNA"/>
</dbReference>
<evidence type="ECO:0000313" key="2">
    <source>
        <dbReference type="EMBL" id="GAA4827653.1"/>
    </source>
</evidence>
<dbReference type="Proteomes" id="UP001500298">
    <property type="component" value="Unassembled WGS sequence"/>
</dbReference>
<proteinExistence type="predicted"/>
<dbReference type="RefSeq" id="WP_345369834.1">
    <property type="nucleotide sequence ID" value="NZ_BAABJX010000020.1"/>
</dbReference>
<dbReference type="PANTHER" id="PTHR34980">
    <property type="entry name" value="INNER MEMBRANE PROTEIN-RELATED-RELATED"/>
    <property type="match status" value="1"/>
</dbReference>
<accession>A0ABP9DAW2</accession>
<comment type="caution">
    <text evidence="2">The sequence shown here is derived from an EMBL/GenBank/DDBJ whole genome shotgun (WGS) entry which is preliminary data.</text>
</comment>
<gene>
    <name evidence="2" type="ORF">GCM10023331_10620</name>
</gene>
<evidence type="ECO:0000313" key="3">
    <source>
        <dbReference type="Proteomes" id="UP001500298"/>
    </source>
</evidence>
<dbReference type="PANTHER" id="PTHR34980:SF2">
    <property type="entry name" value="INNER MEMBRANE PROTEIN YHAH-RELATED"/>
    <property type="match status" value="1"/>
</dbReference>
<protein>
    <recommendedName>
        <fullName evidence="4">DUF805 domain-containing protein</fullName>
    </recommendedName>
</protein>
<evidence type="ECO:0008006" key="4">
    <source>
        <dbReference type="Google" id="ProtNLM"/>
    </source>
</evidence>
<organism evidence="2 3">
    <name type="scientific">Algivirga pacifica</name>
    <dbReference type="NCBI Taxonomy" id="1162670"/>
    <lineage>
        <taxon>Bacteria</taxon>
        <taxon>Pseudomonadati</taxon>
        <taxon>Bacteroidota</taxon>
        <taxon>Cytophagia</taxon>
        <taxon>Cytophagales</taxon>
        <taxon>Flammeovirgaceae</taxon>
        <taxon>Algivirga</taxon>
    </lineage>
</organism>
<keyword evidence="1" id="KW-0812">Transmembrane</keyword>
<keyword evidence="1" id="KW-1133">Transmembrane helix</keyword>
<dbReference type="Pfam" id="PF05656">
    <property type="entry name" value="DUF805"/>
    <property type="match status" value="1"/>
</dbReference>
<keyword evidence="1" id="KW-0472">Membrane</keyword>